<dbReference type="Proteomes" id="UP000462055">
    <property type="component" value="Unassembled WGS sequence"/>
</dbReference>
<dbReference type="EMBL" id="WBMS02000065">
    <property type="protein sequence ID" value="MWA07166.1"/>
    <property type="molecule type" value="Genomic_DNA"/>
</dbReference>
<evidence type="ECO:0000313" key="2">
    <source>
        <dbReference type="EMBL" id="MWA07166.1"/>
    </source>
</evidence>
<reference evidence="2" key="1">
    <citation type="submission" date="2019-12" db="EMBL/GenBank/DDBJ databases">
        <title>Actinomadura physcomitrii sp. nov., a novel actinomycete isolated from moss [Physcomitrium sphaericum (Ludw) Fuernr].</title>
        <authorList>
            <person name="Zhuang X."/>
        </authorList>
    </citation>
    <scope>NUCLEOTIDE SEQUENCE [LARGE SCALE GENOMIC DNA]</scope>
    <source>
        <strain evidence="2">LD22</strain>
    </source>
</reference>
<sequence>MADEPPSPHEATDVLGSPDEVEWKGRLTLVPGAVLVLDAVLQGSEQIGPEAHPYDERIRVSVGMPLRQSSGRRAAERDQGRKRRDQGDGGCGEDEKKNEEEADGAVPMRQPFSTSVSGGTTAHATPTTALGSAEAGVLEDGDGDLIRDIRHRSTALSAERNTKLDELAAHERERPVRSCPELLDLIPVGEVDLASAPEPVLRRLFEAFRLEISYDRRSGIADCKVTLTGAAIDQQGGIATDVMAEARGGGAAPGFPSAWRLRGDPTHRGNPRRAR</sequence>
<dbReference type="AlphaFoldDB" id="A0A6I4MXQ2"/>
<gene>
    <name evidence="2" type="ORF">F8568_043890</name>
</gene>
<evidence type="ECO:0000313" key="3">
    <source>
        <dbReference type="Proteomes" id="UP000462055"/>
    </source>
</evidence>
<name>A0A6I4MXQ2_9ACTN</name>
<comment type="caution">
    <text evidence="2">The sequence shown here is derived from an EMBL/GenBank/DDBJ whole genome shotgun (WGS) entry which is preliminary data.</text>
</comment>
<keyword evidence="3" id="KW-1185">Reference proteome</keyword>
<protein>
    <submittedName>
        <fullName evidence="2">Uncharacterized protein</fullName>
    </submittedName>
</protein>
<evidence type="ECO:0000256" key="1">
    <source>
        <dbReference type="SAM" id="MobiDB-lite"/>
    </source>
</evidence>
<organism evidence="2 3">
    <name type="scientific">Actinomadura physcomitrii</name>
    <dbReference type="NCBI Taxonomy" id="2650748"/>
    <lineage>
        <taxon>Bacteria</taxon>
        <taxon>Bacillati</taxon>
        <taxon>Actinomycetota</taxon>
        <taxon>Actinomycetes</taxon>
        <taxon>Streptosporangiales</taxon>
        <taxon>Thermomonosporaceae</taxon>
        <taxon>Actinomadura</taxon>
    </lineage>
</organism>
<feature type="compositionally biased region" description="Low complexity" evidence="1">
    <location>
        <begin position="120"/>
        <end position="129"/>
    </location>
</feature>
<dbReference type="RefSeq" id="WP_151600072.1">
    <property type="nucleotide sequence ID" value="NZ_WBMS02000065.1"/>
</dbReference>
<proteinExistence type="predicted"/>
<feature type="region of interest" description="Disordered" evidence="1">
    <location>
        <begin position="45"/>
        <end position="136"/>
    </location>
</feature>
<feature type="region of interest" description="Disordered" evidence="1">
    <location>
        <begin position="249"/>
        <end position="275"/>
    </location>
</feature>
<accession>A0A6I4MXQ2</accession>